<name>A0AAD4UKI3_OVIAM</name>
<organism evidence="2 3">
    <name type="scientific">Ovis ammon polii</name>
    <dbReference type="NCBI Taxonomy" id="230172"/>
    <lineage>
        <taxon>Eukaryota</taxon>
        <taxon>Metazoa</taxon>
        <taxon>Chordata</taxon>
        <taxon>Craniata</taxon>
        <taxon>Vertebrata</taxon>
        <taxon>Euteleostomi</taxon>
        <taxon>Mammalia</taxon>
        <taxon>Eutheria</taxon>
        <taxon>Laurasiatheria</taxon>
        <taxon>Artiodactyla</taxon>
        <taxon>Ruminantia</taxon>
        <taxon>Pecora</taxon>
        <taxon>Bovidae</taxon>
        <taxon>Caprinae</taxon>
        <taxon>Ovis</taxon>
    </lineage>
</organism>
<accession>A0AAD4UKI3</accession>
<proteinExistence type="predicted"/>
<dbReference type="AlphaFoldDB" id="A0AAD4UKI3"/>
<dbReference type="EMBL" id="JAKZEL010000001">
    <property type="protein sequence ID" value="KAI4547943.1"/>
    <property type="molecule type" value="Genomic_DNA"/>
</dbReference>
<dbReference type="Proteomes" id="UP001214576">
    <property type="component" value="Unassembled WGS sequence"/>
</dbReference>
<keyword evidence="3" id="KW-1185">Reference proteome</keyword>
<gene>
    <name evidence="2" type="ORF">MG293_000273</name>
</gene>
<reference evidence="2" key="1">
    <citation type="submission" date="2022-03" db="EMBL/GenBank/DDBJ databases">
        <title>Genomic analyses of argali, domestic sheep and their hybrids provide insights into chromosomal evolution, heterosis and genetic basis of agronomic traits.</title>
        <authorList>
            <person name="Li M."/>
        </authorList>
    </citation>
    <scope>NUCLEOTIDE SEQUENCE</scope>
    <source>
        <strain evidence="2">CAU-MHL-2022a</strain>
        <tissue evidence="2">Skin</tissue>
    </source>
</reference>
<evidence type="ECO:0000313" key="2">
    <source>
        <dbReference type="EMBL" id="KAI4547943.1"/>
    </source>
</evidence>
<feature type="signal peptide" evidence="1">
    <location>
        <begin position="1"/>
        <end position="19"/>
    </location>
</feature>
<comment type="caution">
    <text evidence="2">The sequence shown here is derived from an EMBL/GenBank/DDBJ whole genome shotgun (WGS) entry which is preliminary data.</text>
</comment>
<sequence>MLLLGLWAFIVFPVPNSAPQPIASCSSIPADLPLHLGASQGHLVLKPEDGLSSHPNPVDIQRTVIKIVEERNTAPPTLPDSTSVYQKDNSLLVTTVTDPIKIQLRTLDDLEKNSSFTLDGVVYGYEAYNCCCQAELKQASLGMQLRHSRAEEMLERCSQHPGQTEPENGVFYL</sequence>
<feature type="chain" id="PRO_5042147664" evidence="1">
    <location>
        <begin position="20"/>
        <end position="173"/>
    </location>
</feature>
<evidence type="ECO:0000256" key="1">
    <source>
        <dbReference type="SAM" id="SignalP"/>
    </source>
</evidence>
<evidence type="ECO:0000313" key="3">
    <source>
        <dbReference type="Proteomes" id="UP001214576"/>
    </source>
</evidence>
<protein>
    <submittedName>
        <fullName evidence="2">Uncharacterized protein</fullName>
    </submittedName>
</protein>
<keyword evidence="1" id="KW-0732">Signal</keyword>